<protein>
    <recommendedName>
        <fullName evidence="1">DUF1638 domain-containing protein</fullName>
    </recommendedName>
</protein>
<name>A0A3G1KXQ9_FORW1</name>
<gene>
    <name evidence="2" type="ORF">DCMF_23165</name>
</gene>
<feature type="domain" description="DUF1638" evidence="1">
    <location>
        <begin position="28"/>
        <end position="193"/>
    </location>
</feature>
<sequence>MKIKLVGCASTMNEVKWLGVPENTDCEFLDFDLHGNPARLHDKLQQIIHDSQDYDFIILTYNRCSNVLINLVSPKVPLLLPKTHDCIGLLLGSHDRHMEFSRENSAVYYFSQGWLDYGRSPYSEYLGYLEKYGEENARSLIDTLYGRYKKAVLIITPGMKDVGHYRKKVKEIADFFGWETTEIEGDITLLAALVQGKENLDTVLVEPGVTITEELLGHNC</sequence>
<dbReference type="Proteomes" id="UP000323521">
    <property type="component" value="Chromosome"/>
</dbReference>
<dbReference type="InterPro" id="IPR012437">
    <property type="entry name" value="DUF1638"/>
</dbReference>
<keyword evidence="3" id="KW-1185">Reference proteome</keyword>
<dbReference type="Pfam" id="PF07796">
    <property type="entry name" value="DUF1638"/>
    <property type="match status" value="1"/>
</dbReference>
<dbReference type="OrthoDB" id="9787351at2"/>
<dbReference type="KEGG" id="fwa:DCMF_23165"/>
<reference evidence="2 3" key="1">
    <citation type="submission" date="2016-10" db="EMBL/GenBank/DDBJ databases">
        <title>Complete Genome Sequence of Peptococcaceae strain DCMF.</title>
        <authorList>
            <person name="Edwards R.J."/>
            <person name="Holland S.I."/>
            <person name="Deshpande N.P."/>
            <person name="Wong Y.K."/>
            <person name="Ertan H."/>
            <person name="Manefield M."/>
            <person name="Russell T.L."/>
            <person name="Lee M.J."/>
        </authorList>
    </citation>
    <scope>NUCLEOTIDE SEQUENCE [LARGE SCALE GENOMIC DNA]</scope>
    <source>
        <strain evidence="2 3">DCMF</strain>
    </source>
</reference>
<proteinExistence type="predicted"/>
<dbReference type="EMBL" id="CP017634">
    <property type="protein sequence ID" value="ATW27268.1"/>
    <property type="molecule type" value="Genomic_DNA"/>
</dbReference>
<evidence type="ECO:0000313" key="2">
    <source>
        <dbReference type="EMBL" id="ATW27268.1"/>
    </source>
</evidence>
<evidence type="ECO:0000259" key="1">
    <source>
        <dbReference type="Pfam" id="PF07796"/>
    </source>
</evidence>
<accession>A0A3G1KXQ9</accession>
<organism evidence="2 3">
    <name type="scientific">Formimonas warabiya</name>
    <dbReference type="NCBI Taxonomy" id="1761012"/>
    <lineage>
        <taxon>Bacteria</taxon>
        <taxon>Bacillati</taxon>
        <taxon>Bacillota</taxon>
        <taxon>Clostridia</taxon>
        <taxon>Eubacteriales</taxon>
        <taxon>Peptococcaceae</taxon>
        <taxon>Candidatus Formimonas</taxon>
    </lineage>
</organism>
<dbReference type="AlphaFoldDB" id="A0A3G1KXQ9"/>
<dbReference type="RefSeq" id="WP_148136616.1">
    <property type="nucleotide sequence ID" value="NZ_CP017634.1"/>
</dbReference>
<evidence type="ECO:0000313" key="3">
    <source>
        <dbReference type="Proteomes" id="UP000323521"/>
    </source>
</evidence>